<evidence type="ECO:0000313" key="2">
    <source>
        <dbReference type="EMBL" id="WRW34083.1"/>
    </source>
</evidence>
<keyword evidence="1" id="KW-0812">Transmembrane</keyword>
<protein>
    <submittedName>
        <fullName evidence="2">Ligated ion channel binding I - glutamate</fullName>
    </submittedName>
</protein>
<dbReference type="Gene3D" id="3.40.190.10">
    <property type="entry name" value="Periplasmic binding protein-like II"/>
    <property type="match status" value="1"/>
</dbReference>
<feature type="transmembrane region" description="Helical" evidence="1">
    <location>
        <begin position="154"/>
        <end position="172"/>
    </location>
</feature>
<dbReference type="AlphaFoldDB" id="A0AAN0LM77"/>
<keyword evidence="1" id="KW-1133">Transmembrane helix</keyword>
<feature type="transmembrane region" description="Helical" evidence="1">
    <location>
        <begin position="129"/>
        <end position="147"/>
    </location>
</feature>
<proteinExistence type="evidence at transcript level"/>
<evidence type="ECO:0000256" key="1">
    <source>
        <dbReference type="SAM" id="Phobius"/>
    </source>
</evidence>
<sequence length="334" mass="39520">MVLSLKTVICSLSVTLRKSKSNKHNFEGILADIFESFFPKKNFNVTLFETNNCLLGRQLPNGSFTGIYQEIINKNLDLGLFFAKDQLLNNHFFYSPVLCFEEILYFYFFEVKFNKMSILTNLRNINFSLIFLTLMVILSRLLFRFIIKNVYQKLYKLLLTIFISFFLTNYILGSLNVLMIEFDKTNFLSTSKDLSLTSYYKIIFKSDDLREYFKLSYDVNNRNILTKSEKSNLINKPKICTHMKSFDDILNCVQGMKEKKLVYILEDRYLAFFEPIYCSDAHQSLNKNKNLIWINSQKFATIANFLPYNRNIDIYKRKKIDNQLVDFISIFENN</sequence>
<keyword evidence="1" id="KW-0472">Membrane</keyword>
<accession>A0AAN0LM77</accession>
<organism evidence="2">
    <name type="scientific">Polyphagotarsonemus latus</name>
    <dbReference type="NCBI Taxonomy" id="1204166"/>
    <lineage>
        <taxon>Eukaryota</taxon>
        <taxon>Metazoa</taxon>
        <taxon>Ecdysozoa</taxon>
        <taxon>Arthropoda</taxon>
        <taxon>Chelicerata</taxon>
        <taxon>Arachnida</taxon>
        <taxon>Acari</taxon>
        <taxon>Acariformes</taxon>
        <taxon>Trombidiformes</taxon>
        <taxon>Prostigmata</taxon>
        <taxon>Eleutherengona</taxon>
        <taxon>Heterostigmata</taxon>
        <taxon>Tarsonemoidea</taxon>
        <taxon>Tarsonemidae</taxon>
        <taxon>Polyphagotarsonemus</taxon>
    </lineage>
</organism>
<dbReference type="EMBL" id="PP155009">
    <property type="protein sequence ID" value="WRW34083.1"/>
    <property type="molecule type" value="mRNA"/>
</dbReference>
<name>A0AAN0LM77_9ACAR</name>
<reference evidence="2" key="1">
    <citation type="submission" date="2024-01" db="EMBL/GenBank/DDBJ databases">
        <title>Genome insights into chemosensory and detoxification machineries of broad mite, Polyphagotarsonemus latus (Tarsonemidae: Acari).</title>
        <authorList>
            <person name="Muthugoundar M."/>
            <person name="P J A."/>
            <person name="Augustine N."/>
        </authorList>
    </citation>
    <scope>NUCLEOTIDE SEQUENCE</scope>
</reference>